<evidence type="ECO:0000313" key="1">
    <source>
        <dbReference type="EMBL" id="MEQ2221262.1"/>
    </source>
</evidence>
<dbReference type="EMBL" id="JAHRIQ010001159">
    <property type="protein sequence ID" value="MEQ2221262.1"/>
    <property type="molecule type" value="Genomic_DNA"/>
</dbReference>
<protein>
    <submittedName>
        <fullName evidence="1">Uncharacterized protein</fullName>
    </submittedName>
</protein>
<accession>A0ABV0SMQ6</accession>
<reference evidence="1 2" key="1">
    <citation type="submission" date="2021-06" db="EMBL/GenBank/DDBJ databases">
        <authorList>
            <person name="Palmer J.M."/>
        </authorList>
    </citation>
    <scope>NUCLEOTIDE SEQUENCE [LARGE SCALE GENOMIC DNA]</scope>
    <source>
        <strain evidence="2">if_2019</strain>
        <tissue evidence="1">Muscle</tissue>
    </source>
</reference>
<sequence length="91" mass="10669">MFHSADDVQYCFFNHTEHFACAPKVMIMPHVIRAPSSMFAFYKMFTNVSLTNLSDLHRTTIFIHRPKFVLGDQSKRGIFAFACHTFQILFY</sequence>
<name>A0ABV0SMQ6_9TELE</name>
<gene>
    <name evidence="1" type="ORF">ILYODFUR_013973</name>
</gene>
<organism evidence="1 2">
    <name type="scientific">Ilyodon furcidens</name>
    <name type="common">goldbreast splitfin</name>
    <dbReference type="NCBI Taxonomy" id="33524"/>
    <lineage>
        <taxon>Eukaryota</taxon>
        <taxon>Metazoa</taxon>
        <taxon>Chordata</taxon>
        <taxon>Craniata</taxon>
        <taxon>Vertebrata</taxon>
        <taxon>Euteleostomi</taxon>
        <taxon>Actinopterygii</taxon>
        <taxon>Neopterygii</taxon>
        <taxon>Teleostei</taxon>
        <taxon>Neoteleostei</taxon>
        <taxon>Acanthomorphata</taxon>
        <taxon>Ovalentaria</taxon>
        <taxon>Atherinomorphae</taxon>
        <taxon>Cyprinodontiformes</taxon>
        <taxon>Goodeidae</taxon>
        <taxon>Ilyodon</taxon>
    </lineage>
</organism>
<comment type="caution">
    <text evidence="1">The sequence shown here is derived from an EMBL/GenBank/DDBJ whole genome shotgun (WGS) entry which is preliminary data.</text>
</comment>
<proteinExistence type="predicted"/>
<evidence type="ECO:0000313" key="2">
    <source>
        <dbReference type="Proteomes" id="UP001482620"/>
    </source>
</evidence>
<keyword evidence="2" id="KW-1185">Reference proteome</keyword>
<dbReference type="Proteomes" id="UP001482620">
    <property type="component" value="Unassembled WGS sequence"/>
</dbReference>